<evidence type="ECO:0000313" key="2">
    <source>
        <dbReference type="Proteomes" id="UP000240357"/>
    </source>
</evidence>
<name>A0A2T2YKD2_9BACT</name>
<accession>A0A2T2YKD2</accession>
<dbReference type="AlphaFoldDB" id="A0A2T2YKD2"/>
<gene>
    <name evidence="1" type="ORF">AHMF7605_21680</name>
</gene>
<dbReference type="Proteomes" id="UP000240357">
    <property type="component" value="Unassembled WGS sequence"/>
</dbReference>
<dbReference type="EMBL" id="PYFT01000001">
    <property type="protein sequence ID" value="PSR55925.1"/>
    <property type="molecule type" value="Genomic_DNA"/>
</dbReference>
<sequence length="72" mass="8358">MQFKLDFNHFVPVQHEPTQAYLAFRVTENKDFDTAADTDIYKCYLIKSNGKINLLKSLLVPKAELQMILLLL</sequence>
<keyword evidence="2" id="KW-1185">Reference proteome</keyword>
<reference evidence="1 2" key="1">
    <citation type="submission" date="2018-03" db="EMBL/GenBank/DDBJ databases">
        <title>Adhaeribacter sp. HMF7605 Genome sequencing and assembly.</title>
        <authorList>
            <person name="Kang H."/>
            <person name="Kang J."/>
            <person name="Cha I."/>
            <person name="Kim H."/>
            <person name="Joh K."/>
        </authorList>
    </citation>
    <scope>NUCLEOTIDE SEQUENCE [LARGE SCALE GENOMIC DNA]</scope>
    <source>
        <strain evidence="1 2">HMF7605</strain>
    </source>
</reference>
<comment type="caution">
    <text evidence="1">The sequence shown here is derived from an EMBL/GenBank/DDBJ whole genome shotgun (WGS) entry which is preliminary data.</text>
</comment>
<protein>
    <submittedName>
        <fullName evidence="1">Uncharacterized protein</fullName>
    </submittedName>
</protein>
<proteinExistence type="predicted"/>
<organism evidence="1 2">
    <name type="scientific">Adhaeribacter arboris</name>
    <dbReference type="NCBI Taxonomy" id="2072846"/>
    <lineage>
        <taxon>Bacteria</taxon>
        <taxon>Pseudomonadati</taxon>
        <taxon>Bacteroidota</taxon>
        <taxon>Cytophagia</taxon>
        <taxon>Cytophagales</taxon>
        <taxon>Hymenobacteraceae</taxon>
        <taxon>Adhaeribacter</taxon>
    </lineage>
</organism>
<evidence type="ECO:0000313" key="1">
    <source>
        <dbReference type="EMBL" id="PSR55925.1"/>
    </source>
</evidence>